<dbReference type="CDD" id="cd02440">
    <property type="entry name" value="AdoMet_MTases"/>
    <property type="match status" value="1"/>
</dbReference>
<dbReference type="Proteomes" id="UP000194139">
    <property type="component" value="Chromosome"/>
</dbReference>
<dbReference type="AlphaFoldDB" id="A0A1W6YUZ7"/>
<dbReference type="Gene3D" id="3.40.50.150">
    <property type="entry name" value="Vaccinia Virus protein VP39"/>
    <property type="match status" value="1"/>
</dbReference>
<organism evidence="2 3">
    <name type="scientific">Bordetella genomosp. 9</name>
    <dbReference type="NCBI Taxonomy" id="1416803"/>
    <lineage>
        <taxon>Bacteria</taxon>
        <taxon>Pseudomonadati</taxon>
        <taxon>Pseudomonadota</taxon>
        <taxon>Betaproteobacteria</taxon>
        <taxon>Burkholderiales</taxon>
        <taxon>Alcaligenaceae</taxon>
        <taxon>Bordetella</taxon>
    </lineage>
</organism>
<accession>A0A1W6YUZ7</accession>
<reference evidence="2 3" key="1">
    <citation type="submission" date="2017-05" db="EMBL/GenBank/DDBJ databases">
        <title>Complete and WGS of Bordetella genogroups.</title>
        <authorList>
            <person name="Spilker T."/>
            <person name="LiPuma J."/>
        </authorList>
    </citation>
    <scope>NUCLEOTIDE SEQUENCE [LARGE SCALE GENOMIC DNA]</scope>
    <source>
        <strain evidence="2 3">AU17164</strain>
    </source>
</reference>
<dbReference type="InterPro" id="IPR041698">
    <property type="entry name" value="Methyltransf_25"/>
</dbReference>
<protein>
    <recommendedName>
        <fullName evidence="1">Methyltransferase domain-containing protein</fullName>
    </recommendedName>
</protein>
<dbReference type="InterPro" id="IPR029063">
    <property type="entry name" value="SAM-dependent_MTases_sf"/>
</dbReference>
<evidence type="ECO:0000313" key="3">
    <source>
        <dbReference type="Proteomes" id="UP000194139"/>
    </source>
</evidence>
<feature type="domain" description="Methyltransferase" evidence="1">
    <location>
        <begin position="86"/>
        <end position="182"/>
    </location>
</feature>
<evidence type="ECO:0000259" key="1">
    <source>
        <dbReference type="Pfam" id="PF13649"/>
    </source>
</evidence>
<keyword evidence="3" id="KW-1185">Reference proteome</keyword>
<proteinExistence type="predicted"/>
<sequence>MHARDDRTLCRKPQDADEAAPCMQPRARAQRLRCGRPTSRGRPMLDCEAIYRKCPDPWRVRTDWYERRKRGLLIGSLTQPRYGRALELACGNGAMTCVLAQRCDDLIAADAAPTAVLLTEQAVREEGLANVRVAVARVPAQWPAQEDAGLDLIVVSELAYYLAPHDLAQLLAQCAASLNQGGEWVMCHFVKDFPERTRSTRDIHADVDRIPGLAKVVSHQDELFQLDVWRKQTS</sequence>
<dbReference type="EMBL" id="CP021109">
    <property type="protein sequence ID" value="ARP84917.1"/>
    <property type="molecule type" value="Genomic_DNA"/>
</dbReference>
<evidence type="ECO:0000313" key="2">
    <source>
        <dbReference type="EMBL" id="ARP84917.1"/>
    </source>
</evidence>
<dbReference type="Pfam" id="PF13649">
    <property type="entry name" value="Methyltransf_25"/>
    <property type="match status" value="1"/>
</dbReference>
<name>A0A1W6YUZ7_9BORD</name>
<dbReference type="SUPFAM" id="SSF53335">
    <property type="entry name" value="S-adenosyl-L-methionine-dependent methyltransferases"/>
    <property type="match status" value="1"/>
</dbReference>
<gene>
    <name evidence="2" type="ORF">CAL13_00760</name>
</gene>